<reference evidence="1 2" key="1">
    <citation type="submission" date="2024-06" db="EMBL/GenBank/DDBJ databases">
        <title>Complete genome of Phlyctema vagabunda strain 19-DSS-EL-015.</title>
        <authorList>
            <person name="Fiorenzani C."/>
        </authorList>
    </citation>
    <scope>NUCLEOTIDE SEQUENCE [LARGE SCALE GENOMIC DNA]</scope>
    <source>
        <strain evidence="1 2">19-DSS-EL-015</strain>
    </source>
</reference>
<dbReference type="EMBL" id="JBFCZG010000005">
    <property type="protein sequence ID" value="KAL3422178.1"/>
    <property type="molecule type" value="Genomic_DNA"/>
</dbReference>
<sequence>MTNRCYFEEYDLQLSKARSDPRPRTSRRASNDSLLHLAKIESTLRELRASKTISTTTSAAGRRRRWAADKISQLSDRVAQPIHRVAYRLRQPTNPDLCSCRAGEACPECLGRKSLLREPLRVIHWVPGRGEPFFAEPHWIWADVEKK</sequence>
<protein>
    <submittedName>
        <fullName evidence="1">Uncharacterized protein</fullName>
    </submittedName>
</protein>
<comment type="caution">
    <text evidence="1">The sequence shown here is derived from an EMBL/GenBank/DDBJ whole genome shotgun (WGS) entry which is preliminary data.</text>
</comment>
<name>A0ABR4PFS2_9HELO</name>
<evidence type="ECO:0000313" key="1">
    <source>
        <dbReference type="EMBL" id="KAL3422178.1"/>
    </source>
</evidence>
<organism evidence="1 2">
    <name type="scientific">Phlyctema vagabunda</name>
    <dbReference type="NCBI Taxonomy" id="108571"/>
    <lineage>
        <taxon>Eukaryota</taxon>
        <taxon>Fungi</taxon>
        <taxon>Dikarya</taxon>
        <taxon>Ascomycota</taxon>
        <taxon>Pezizomycotina</taxon>
        <taxon>Leotiomycetes</taxon>
        <taxon>Helotiales</taxon>
        <taxon>Dermateaceae</taxon>
        <taxon>Phlyctema</taxon>
    </lineage>
</organism>
<gene>
    <name evidence="1" type="ORF">PVAG01_06334</name>
</gene>
<evidence type="ECO:0000313" key="2">
    <source>
        <dbReference type="Proteomes" id="UP001629113"/>
    </source>
</evidence>
<accession>A0ABR4PFS2</accession>
<dbReference type="Proteomes" id="UP001629113">
    <property type="component" value="Unassembled WGS sequence"/>
</dbReference>
<keyword evidence="2" id="KW-1185">Reference proteome</keyword>
<proteinExistence type="predicted"/>